<evidence type="ECO:0000256" key="1">
    <source>
        <dbReference type="SAM" id="Coils"/>
    </source>
</evidence>
<keyword evidence="3" id="KW-1185">Reference proteome</keyword>
<gene>
    <name evidence="2" type="ORF">Godav_006948</name>
</gene>
<protein>
    <recommendedName>
        <fullName evidence="4">Retrotransposon gag domain-containing protein</fullName>
    </recommendedName>
</protein>
<proteinExistence type="predicted"/>
<evidence type="ECO:0008006" key="4">
    <source>
        <dbReference type="Google" id="ProtNLM"/>
    </source>
</evidence>
<accession>A0A7J8S5C8</accession>
<dbReference type="Proteomes" id="UP000593561">
    <property type="component" value="Unassembled WGS sequence"/>
</dbReference>
<feature type="coiled-coil region" evidence="1">
    <location>
        <begin position="15"/>
        <end position="42"/>
    </location>
</feature>
<name>A0A7J8S5C8_GOSDV</name>
<organism evidence="2 3">
    <name type="scientific">Gossypium davidsonii</name>
    <name type="common">Davidson's cotton</name>
    <name type="synonym">Gossypium klotzschianum subsp. davidsonii</name>
    <dbReference type="NCBI Taxonomy" id="34287"/>
    <lineage>
        <taxon>Eukaryota</taxon>
        <taxon>Viridiplantae</taxon>
        <taxon>Streptophyta</taxon>
        <taxon>Embryophyta</taxon>
        <taxon>Tracheophyta</taxon>
        <taxon>Spermatophyta</taxon>
        <taxon>Magnoliopsida</taxon>
        <taxon>eudicotyledons</taxon>
        <taxon>Gunneridae</taxon>
        <taxon>Pentapetalae</taxon>
        <taxon>rosids</taxon>
        <taxon>malvids</taxon>
        <taxon>Malvales</taxon>
        <taxon>Malvaceae</taxon>
        <taxon>Malvoideae</taxon>
        <taxon>Gossypium</taxon>
    </lineage>
</organism>
<dbReference type="AlphaFoldDB" id="A0A7J8S5C8"/>
<dbReference type="EMBL" id="JABFAC010000008">
    <property type="protein sequence ID" value="MBA0621308.1"/>
    <property type="molecule type" value="Genomic_DNA"/>
</dbReference>
<comment type="caution">
    <text evidence="2">The sequence shown here is derived from an EMBL/GenBank/DDBJ whole genome shotgun (WGS) entry which is preliminary data.</text>
</comment>
<evidence type="ECO:0000313" key="3">
    <source>
        <dbReference type="Proteomes" id="UP000593561"/>
    </source>
</evidence>
<evidence type="ECO:0000313" key="2">
    <source>
        <dbReference type="EMBL" id="MBA0621308.1"/>
    </source>
</evidence>
<keyword evidence="1" id="KW-0175">Coiled coil</keyword>
<reference evidence="2 3" key="1">
    <citation type="journal article" date="2019" name="Genome Biol. Evol.">
        <title>Insights into the evolution of the New World diploid cottons (Gossypium, subgenus Houzingenia) based on genome sequencing.</title>
        <authorList>
            <person name="Grover C.E."/>
            <person name="Arick M.A. 2nd"/>
            <person name="Thrash A."/>
            <person name="Conover J.L."/>
            <person name="Sanders W.S."/>
            <person name="Peterson D.G."/>
            <person name="Frelichowski J.E."/>
            <person name="Scheffler J.A."/>
            <person name="Scheffler B.E."/>
            <person name="Wendel J.F."/>
        </authorList>
    </citation>
    <scope>NUCLEOTIDE SEQUENCE [LARGE SCALE GENOMIC DNA]</scope>
    <source>
        <strain evidence="2">27</strain>
        <tissue evidence="2">Leaf</tissue>
    </source>
</reference>
<sequence length="370" mass="42793">MEGSQILDNPIPLYIQDLMKMMKSNEERMQMLEENKNKMVETISQLTPSSNNTLYIHLIGNTSTGAILPKKGNGENTTNASNPVLSVTIGAINTINSNTPTTYTLVASMENHVTTNSQFGTSFLVAQPTKTQGFVTKEELQRLLEEKKNESLSFSKYDFKLSYLTRVVAKPYPKDYISPKFKKFEWQFRGILEPMCVIFGEKFFSTQEKVSLVDLGREYQKPKEDVMDYIQHFKVKVLNVQEAHNEDQLVKALWERPIILSWKIRDKHITFTSKRAASLLQIKRNHLRNSNLVVMGETFHRRSHALWKKILERWNKWVNEGSVCLPNVEHKATSGEKSSPMYCHFHKIVRHPTQECNALRKIYHGKIKNN</sequence>